<evidence type="ECO:0000313" key="3">
    <source>
        <dbReference type="Proteomes" id="UP000646827"/>
    </source>
</evidence>
<dbReference type="OrthoDB" id="2272375at2759"/>
<keyword evidence="3" id="KW-1185">Reference proteome</keyword>
<sequence>MTNSPSSSQSTHTNTSTDYYYATSHKNTPSPMIVFPASSPTPKLSCHSPSKKPTSPFDWANECFLDDQQEALLTSDWDYHFDEMERIGKELERDSLALERLREKANPTPEERCVLSWIDSSSTDSQLVSKPRSPLASSSSSSSSSHNRHDTTLSTSSQSLTLSKEQGQRQVKPASHFLAFLNRFKKSFKLQ</sequence>
<protein>
    <submittedName>
        <fullName evidence="2">Uncharacterized protein</fullName>
    </submittedName>
</protein>
<proteinExistence type="predicted"/>
<gene>
    <name evidence="2" type="ORF">INT45_002204</name>
</gene>
<dbReference type="Proteomes" id="UP000646827">
    <property type="component" value="Unassembled WGS sequence"/>
</dbReference>
<feature type="region of interest" description="Disordered" evidence="1">
    <location>
        <begin position="1"/>
        <end position="54"/>
    </location>
</feature>
<comment type="caution">
    <text evidence="2">The sequence shown here is derived from an EMBL/GenBank/DDBJ whole genome shotgun (WGS) entry which is preliminary data.</text>
</comment>
<feature type="region of interest" description="Disordered" evidence="1">
    <location>
        <begin position="124"/>
        <end position="171"/>
    </location>
</feature>
<reference evidence="2 3" key="1">
    <citation type="submission" date="2020-12" db="EMBL/GenBank/DDBJ databases">
        <title>Metabolic potential, ecology and presence of endohyphal bacteria is reflected in genomic diversity of Mucoromycotina.</title>
        <authorList>
            <person name="Muszewska A."/>
            <person name="Okrasinska A."/>
            <person name="Steczkiewicz K."/>
            <person name="Drgas O."/>
            <person name="Orlowska M."/>
            <person name="Perlinska-Lenart U."/>
            <person name="Aleksandrzak-Piekarczyk T."/>
            <person name="Szatraj K."/>
            <person name="Zielenkiewicz U."/>
            <person name="Pilsyk S."/>
            <person name="Malc E."/>
            <person name="Mieczkowski P."/>
            <person name="Kruszewska J.S."/>
            <person name="Biernat P."/>
            <person name="Pawlowska J."/>
        </authorList>
    </citation>
    <scope>NUCLEOTIDE SEQUENCE [LARGE SCALE GENOMIC DNA]</scope>
    <source>
        <strain evidence="2 3">CBS 142.35</strain>
    </source>
</reference>
<feature type="compositionally biased region" description="Low complexity" evidence="1">
    <location>
        <begin position="152"/>
        <end position="163"/>
    </location>
</feature>
<feature type="compositionally biased region" description="Polar residues" evidence="1">
    <location>
        <begin position="38"/>
        <end position="53"/>
    </location>
</feature>
<dbReference type="EMBL" id="JAEPRB010000006">
    <property type="protein sequence ID" value="KAG2227519.1"/>
    <property type="molecule type" value="Genomic_DNA"/>
</dbReference>
<dbReference type="AlphaFoldDB" id="A0A8H7SC11"/>
<evidence type="ECO:0000256" key="1">
    <source>
        <dbReference type="SAM" id="MobiDB-lite"/>
    </source>
</evidence>
<feature type="compositionally biased region" description="Low complexity" evidence="1">
    <location>
        <begin position="1"/>
        <end position="17"/>
    </location>
</feature>
<evidence type="ECO:0000313" key="2">
    <source>
        <dbReference type="EMBL" id="KAG2227519.1"/>
    </source>
</evidence>
<organism evidence="2 3">
    <name type="scientific">Circinella minor</name>
    <dbReference type="NCBI Taxonomy" id="1195481"/>
    <lineage>
        <taxon>Eukaryota</taxon>
        <taxon>Fungi</taxon>
        <taxon>Fungi incertae sedis</taxon>
        <taxon>Mucoromycota</taxon>
        <taxon>Mucoromycotina</taxon>
        <taxon>Mucoromycetes</taxon>
        <taxon>Mucorales</taxon>
        <taxon>Lichtheimiaceae</taxon>
        <taxon>Circinella</taxon>
    </lineage>
</organism>
<accession>A0A8H7SC11</accession>
<name>A0A8H7SC11_9FUNG</name>